<feature type="domain" description="Glycosyltransferase subfamily 4-like N-terminal" evidence="3">
    <location>
        <begin position="30"/>
        <end position="181"/>
    </location>
</feature>
<dbReference type="Gene3D" id="3.40.50.2000">
    <property type="entry name" value="Glycogen Phosphorylase B"/>
    <property type="match status" value="2"/>
</dbReference>
<evidence type="ECO:0000313" key="5">
    <source>
        <dbReference type="Proteomes" id="UP000187085"/>
    </source>
</evidence>
<evidence type="ECO:0000256" key="1">
    <source>
        <dbReference type="ARBA" id="ARBA00022676"/>
    </source>
</evidence>
<evidence type="ECO:0000313" key="4">
    <source>
        <dbReference type="EMBL" id="OMH27064.1"/>
    </source>
</evidence>
<dbReference type="InterPro" id="IPR028098">
    <property type="entry name" value="Glyco_trans_4-like_N"/>
</dbReference>
<evidence type="ECO:0000256" key="2">
    <source>
        <dbReference type="ARBA" id="ARBA00022679"/>
    </source>
</evidence>
<reference evidence="4 5" key="1">
    <citation type="submission" date="2016-12" db="EMBL/GenBank/DDBJ databases">
        <title>Draft genome of Tersicoccus phoenicis 1P05MA.</title>
        <authorList>
            <person name="Nakajima Y."/>
            <person name="Yoshizawa S."/>
            <person name="Nakamura K."/>
            <person name="Ogura Y."/>
            <person name="Hayashi T."/>
            <person name="Kogure K."/>
        </authorList>
    </citation>
    <scope>NUCLEOTIDE SEQUENCE [LARGE SCALE GENOMIC DNA]</scope>
    <source>
        <strain evidence="4 5">1p05MA</strain>
    </source>
</reference>
<dbReference type="RefSeq" id="WP_076702371.1">
    <property type="nucleotide sequence ID" value="NZ_MRDE01000017.1"/>
</dbReference>
<organism evidence="4 5">
    <name type="scientific">Tersicoccus phoenicis</name>
    <dbReference type="NCBI Taxonomy" id="554083"/>
    <lineage>
        <taxon>Bacteria</taxon>
        <taxon>Bacillati</taxon>
        <taxon>Actinomycetota</taxon>
        <taxon>Actinomycetes</taxon>
        <taxon>Micrococcales</taxon>
        <taxon>Micrococcaceae</taxon>
        <taxon>Tersicoccus</taxon>
    </lineage>
</organism>
<dbReference type="AlphaFoldDB" id="A0A1R1LHP8"/>
<dbReference type="EMBL" id="MRDE01000017">
    <property type="protein sequence ID" value="OMH27064.1"/>
    <property type="molecule type" value="Genomic_DNA"/>
</dbReference>
<proteinExistence type="predicted"/>
<dbReference type="OrthoDB" id="9813214at2"/>
<dbReference type="Pfam" id="PF13439">
    <property type="entry name" value="Glyco_transf_4"/>
    <property type="match status" value="1"/>
</dbReference>
<keyword evidence="2" id="KW-0808">Transferase</keyword>
<dbReference type="Proteomes" id="UP000187085">
    <property type="component" value="Unassembled WGS sequence"/>
</dbReference>
<sequence length="387" mass="42869">MPRILCISFSDIRADSRVLRQVGVLAEFGEVTTLSYGDRPDAATEHLRIDESLPSLPQTPSGVFRLLLRRYASLELTAPAVAAAHRLAQCEQFDLIVANEARAVPLALRLSAELGKVPVWGDLHEWAPEERVHVLSWRLLIKPFMTDVCRRYLPRLDAVTAVNEPIAQLYRERFGIACDVVRNAAPYQALTPSAPAQDIRLVHSGGAVPGRNLEGTIDAAIALGEGYTLDLYLVKARDGGKYWTELKERASASDRITFHDAVAPADLARTLNQYDIGIFSLPPRTVNHRFMLPNKFFDFVQARLAVVFGPSPVTTELIEEHGLGAVAEDFSTESLVRTVRGLSREQIRAGKQHADEAAHELSSEREEEVERTILRRLLPATSDPAQA</sequence>
<dbReference type="STRING" id="554083.BKD30_04020"/>
<name>A0A1R1LHP8_9MICC</name>
<accession>A0A1R1LHP8</accession>
<dbReference type="GO" id="GO:0016757">
    <property type="term" value="F:glycosyltransferase activity"/>
    <property type="evidence" value="ECO:0007669"/>
    <property type="project" value="UniProtKB-KW"/>
</dbReference>
<keyword evidence="1" id="KW-0328">Glycosyltransferase</keyword>
<keyword evidence="5" id="KW-1185">Reference proteome</keyword>
<dbReference type="SUPFAM" id="SSF53756">
    <property type="entry name" value="UDP-Glycosyltransferase/glycogen phosphorylase"/>
    <property type="match status" value="1"/>
</dbReference>
<protein>
    <recommendedName>
        <fullName evidence="3">Glycosyltransferase subfamily 4-like N-terminal domain-containing protein</fullName>
    </recommendedName>
</protein>
<evidence type="ECO:0000259" key="3">
    <source>
        <dbReference type="Pfam" id="PF13439"/>
    </source>
</evidence>
<gene>
    <name evidence="4" type="ORF">BKD30_04020</name>
</gene>
<comment type="caution">
    <text evidence="4">The sequence shown here is derived from an EMBL/GenBank/DDBJ whole genome shotgun (WGS) entry which is preliminary data.</text>
</comment>